<evidence type="ECO:0008006" key="3">
    <source>
        <dbReference type="Google" id="ProtNLM"/>
    </source>
</evidence>
<gene>
    <name evidence="1" type="ORF">GLV84_09680</name>
</gene>
<protein>
    <recommendedName>
        <fullName evidence="3">Replicative helicase inhibitor G39P N-terminal domain-containing protein</fullName>
    </recommendedName>
</protein>
<reference evidence="1" key="1">
    <citation type="submission" date="2019-11" db="EMBL/GenBank/DDBJ databases">
        <title>Whole genome comparisons of Staphylococcus agnetis isolates from cattle and chickens.</title>
        <authorList>
            <person name="Rhoads D."/>
            <person name="Shwani A."/>
            <person name="Adkins P."/>
            <person name="Calcutt M."/>
            <person name="Middleton J."/>
        </authorList>
    </citation>
    <scope>NUCLEOTIDE SEQUENCE</scope>
    <source>
        <strain evidence="1">1387</strain>
    </source>
</reference>
<dbReference type="RefSeq" id="WP_037566207.1">
    <property type="nucleotide sequence ID" value="NZ_JPRT01000005.1"/>
</dbReference>
<organism evidence="1 2">
    <name type="scientific">Staphylococcus agnetis</name>
    <dbReference type="NCBI Taxonomy" id="985762"/>
    <lineage>
        <taxon>Bacteria</taxon>
        <taxon>Bacillati</taxon>
        <taxon>Bacillota</taxon>
        <taxon>Bacilli</taxon>
        <taxon>Bacillales</taxon>
        <taxon>Staphylococcaceae</taxon>
        <taxon>Staphylococcus</taxon>
    </lineage>
</organism>
<dbReference type="Proteomes" id="UP000646308">
    <property type="component" value="Unassembled WGS sequence"/>
</dbReference>
<accession>A0AAW9YTZ4</accession>
<sequence length="116" mass="13901">MPMLKKEALHILRLVNDVYVMNLTKEKASTWIEILSEKGDYEPTLRKTKNYIANNGYKPKVADILAYKPKEFNYTQVPEEKTKEYLLKNDPNYQRGLEKARERWRRMREELGFDTD</sequence>
<name>A0AAW9YTZ4_9STAP</name>
<dbReference type="Gene3D" id="1.10.8.200">
    <property type="entry name" value="Replisome organizer (g39p helicase loader/inhibitor protein)"/>
    <property type="match status" value="1"/>
</dbReference>
<evidence type="ECO:0000313" key="1">
    <source>
        <dbReference type="EMBL" id="NJI03096.1"/>
    </source>
</evidence>
<dbReference type="AlphaFoldDB" id="A0AAW9YTZ4"/>
<comment type="caution">
    <text evidence="1">The sequence shown here is derived from an EMBL/GenBank/DDBJ whole genome shotgun (WGS) entry which is preliminary data.</text>
</comment>
<evidence type="ECO:0000313" key="2">
    <source>
        <dbReference type="Proteomes" id="UP000646308"/>
    </source>
</evidence>
<proteinExistence type="predicted"/>
<dbReference type="EMBL" id="WMFL01000081">
    <property type="protein sequence ID" value="NJI03096.1"/>
    <property type="molecule type" value="Genomic_DNA"/>
</dbReference>